<organism evidence="2">
    <name type="scientific">uncultured Woeseiaceae bacterium</name>
    <dbReference type="NCBI Taxonomy" id="1983305"/>
    <lineage>
        <taxon>Bacteria</taxon>
        <taxon>Pseudomonadati</taxon>
        <taxon>Pseudomonadota</taxon>
        <taxon>Gammaproteobacteria</taxon>
        <taxon>Woeseiales</taxon>
        <taxon>Woeseiaceae</taxon>
        <taxon>environmental samples</taxon>
    </lineage>
</organism>
<feature type="region of interest" description="Disordered" evidence="1">
    <location>
        <begin position="1"/>
        <end position="46"/>
    </location>
</feature>
<gene>
    <name evidence="2" type="ORF">JTBM06_V1_40019</name>
</gene>
<accession>A0A7D9H3J1</accession>
<evidence type="ECO:0000313" key="2">
    <source>
        <dbReference type="EMBL" id="VUX55542.1"/>
    </source>
</evidence>
<dbReference type="AlphaFoldDB" id="A0A7D9H3J1"/>
<sequence length="283" mass="32155">MSNSKKSDDCQPSHRGEPSESRPEDDETNAVLRDYNEGERPLLRSRAQRALRDVEKMLDEDSNEKKRRDIEEAIEHLERVVLCMADEPLPGITADALEIEDWLDYDLFRFQYSVNGSTPMLLAAFVTLVENNVAPGRWVLDPLAEAFARILEDQDPELVASRLGLQAQGSGSASPLKSFDRQIERSDVYFDMRTLIEDFDLSCRKAAEAVIEKFELDTSSKTLVNSYESRAKYPDLVRQLLDKYSDGLGGPVVWLTENARDEFLASFPDSAQRFLKEIRPAKT</sequence>
<evidence type="ECO:0000256" key="1">
    <source>
        <dbReference type="SAM" id="MobiDB-lite"/>
    </source>
</evidence>
<proteinExistence type="predicted"/>
<dbReference type="EMBL" id="LR633967">
    <property type="protein sequence ID" value="VUX55542.1"/>
    <property type="molecule type" value="Genomic_DNA"/>
</dbReference>
<name>A0A7D9H3J1_9GAMM</name>
<feature type="compositionally biased region" description="Basic and acidic residues" evidence="1">
    <location>
        <begin position="1"/>
        <end position="22"/>
    </location>
</feature>
<protein>
    <submittedName>
        <fullName evidence="2">Uncharacterized protein</fullName>
    </submittedName>
</protein>
<reference evidence="2" key="1">
    <citation type="submission" date="2019-07" db="EMBL/GenBank/DDBJ databases">
        <authorList>
            <person name="Weber M."/>
            <person name="Kostadinov I."/>
            <person name="Kostadinov D I."/>
        </authorList>
    </citation>
    <scope>NUCLEOTIDE SEQUENCE</scope>
    <source>
        <strain evidence="2">Gfbio:sag-sample-m06:053724c1-46a9-4a36-b237-ea2bf867836b</strain>
    </source>
</reference>